<dbReference type="EMBL" id="CP015093">
    <property type="protein sequence ID" value="APZ53772.1"/>
    <property type="molecule type" value="Genomic_DNA"/>
</dbReference>
<evidence type="ECO:0000256" key="1">
    <source>
        <dbReference type="SAM" id="MobiDB-lite"/>
    </source>
</evidence>
<feature type="region of interest" description="Disordered" evidence="1">
    <location>
        <begin position="1"/>
        <end position="31"/>
    </location>
</feature>
<dbReference type="AlphaFoldDB" id="A0A1P8UWK4"/>
<dbReference type="RefSeq" id="WP_076702673.1">
    <property type="nucleotide sequence ID" value="NZ_CP015093.1"/>
</dbReference>
<keyword evidence="2" id="KW-0472">Membrane</keyword>
<protein>
    <submittedName>
        <fullName evidence="3">Uncharacterized protein</fullName>
    </submittedName>
</protein>
<feature type="compositionally biased region" description="Low complexity" evidence="1">
    <location>
        <begin position="86"/>
        <end position="96"/>
    </location>
</feature>
<name>A0A1P8UWK4_9RHOB</name>
<reference evidence="3 4" key="1">
    <citation type="submission" date="2016-04" db="EMBL/GenBank/DDBJ databases">
        <title>Deep-sea bacteria in the southern Pacific.</title>
        <authorList>
            <person name="Tang K."/>
        </authorList>
    </citation>
    <scope>NUCLEOTIDE SEQUENCE [LARGE SCALE GENOMIC DNA]</scope>
    <source>
        <strain evidence="3 4">JLT2014</strain>
    </source>
</reference>
<dbReference type="Proteomes" id="UP000187059">
    <property type="component" value="Chromosome"/>
</dbReference>
<accession>A0A1P8UWK4</accession>
<gene>
    <name evidence="3" type="ORF">Ga0080574_TMP3438</name>
</gene>
<evidence type="ECO:0000256" key="2">
    <source>
        <dbReference type="SAM" id="Phobius"/>
    </source>
</evidence>
<feature type="region of interest" description="Disordered" evidence="1">
    <location>
        <begin position="60"/>
        <end position="96"/>
    </location>
</feature>
<feature type="transmembrane region" description="Helical" evidence="2">
    <location>
        <begin position="35"/>
        <end position="55"/>
    </location>
</feature>
<feature type="compositionally biased region" description="Polar residues" evidence="1">
    <location>
        <begin position="1"/>
        <end position="11"/>
    </location>
</feature>
<evidence type="ECO:0000313" key="4">
    <source>
        <dbReference type="Proteomes" id="UP000187059"/>
    </source>
</evidence>
<keyword evidence="2" id="KW-0812">Transmembrane</keyword>
<keyword evidence="2" id="KW-1133">Transmembrane helix</keyword>
<organism evidence="3 4">
    <name type="scientific">Salipiger abyssi</name>
    <dbReference type="NCBI Taxonomy" id="1250539"/>
    <lineage>
        <taxon>Bacteria</taxon>
        <taxon>Pseudomonadati</taxon>
        <taxon>Pseudomonadota</taxon>
        <taxon>Alphaproteobacteria</taxon>
        <taxon>Rhodobacterales</taxon>
        <taxon>Roseobacteraceae</taxon>
        <taxon>Salipiger</taxon>
    </lineage>
</organism>
<evidence type="ECO:0000313" key="3">
    <source>
        <dbReference type="EMBL" id="APZ53772.1"/>
    </source>
</evidence>
<sequence>MAYQNDQTHASNPYAAHLRADPQTRMPSGRSGGTVVGLVVAVAVIVALIVGVGVLGGGAPTDGPAAPAAIEQSTPEAGAPVLGDETAPATPSAPAE</sequence>
<keyword evidence="4" id="KW-1185">Reference proteome</keyword>
<proteinExistence type="predicted"/>
<dbReference type="KEGG" id="paby:Ga0080574_TMP3438"/>